<protein>
    <submittedName>
        <fullName evidence="1">Uncharacterized protein</fullName>
    </submittedName>
</protein>
<gene>
    <name evidence="1" type="ORF">CWATWH0003_3930</name>
</gene>
<dbReference type="EMBL" id="AESD01000602">
    <property type="protein sequence ID" value="EHJ11326.1"/>
    <property type="molecule type" value="Genomic_DNA"/>
</dbReference>
<dbReference type="Proteomes" id="UP000003477">
    <property type="component" value="Unassembled WGS sequence"/>
</dbReference>
<organism evidence="1 2">
    <name type="scientific">Crocosphaera watsonii WH 0003</name>
    <dbReference type="NCBI Taxonomy" id="423471"/>
    <lineage>
        <taxon>Bacteria</taxon>
        <taxon>Bacillati</taxon>
        <taxon>Cyanobacteriota</taxon>
        <taxon>Cyanophyceae</taxon>
        <taxon>Oscillatoriophycideae</taxon>
        <taxon>Chroococcales</taxon>
        <taxon>Aphanothecaceae</taxon>
        <taxon>Crocosphaera</taxon>
    </lineage>
</organism>
<comment type="caution">
    <text evidence="1">The sequence shown here is derived from an EMBL/GenBank/DDBJ whole genome shotgun (WGS) entry which is preliminary data.</text>
</comment>
<proteinExistence type="predicted"/>
<dbReference type="AlphaFoldDB" id="G5J911"/>
<name>G5J911_CROWT</name>
<reference evidence="1 2" key="1">
    <citation type="journal article" date="2011" name="Front. Microbiol.">
        <title>Two Strains of Crocosphaera watsonii with Highly Conserved Genomes are Distinguished by Strain-Specific Features.</title>
        <authorList>
            <person name="Bench S.R."/>
            <person name="Ilikchyan I.N."/>
            <person name="Tripp H.J."/>
            <person name="Zehr J.P."/>
        </authorList>
    </citation>
    <scope>NUCLEOTIDE SEQUENCE [LARGE SCALE GENOMIC DNA]</scope>
    <source>
        <strain evidence="1 2">WH 0003</strain>
    </source>
</reference>
<accession>G5J911</accession>
<evidence type="ECO:0000313" key="2">
    <source>
        <dbReference type="Proteomes" id="UP000003477"/>
    </source>
</evidence>
<evidence type="ECO:0000313" key="1">
    <source>
        <dbReference type="EMBL" id="EHJ11326.1"/>
    </source>
</evidence>
<dbReference type="PATRIC" id="fig|423471.3.peg.3682"/>
<sequence length="39" mass="4388">MHSPPYNDVILLLILLAKKYLTVGANGRSPLQMMKCDRS</sequence>